<accession>A0A4Y7LG84</accession>
<feature type="region of interest" description="Disordered" evidence="13">
    <location>
        <begin position="551"/>
        <end position="574"/>
    </location>
</feature>
<dbReference type="GO" id="GO:0003700">
    <property type="term" value="F:DNA-binding transcription factor activity"/>
    <property type="evidence" value="ECO:0007669"/>
    <property type="project" value="InterPro"/>
</dbReference>
<comment type="subcellular location">
    <subcellularLocation>
        <location evidence="2">Endoplasmic reticulum membrane</location>
        <topology evidence="2">Single-pass membrane protein</topology>
    </subcellularLocation>
    <subcellularLocation>
        <location evidence="1">Nucleus</location>
    </subcellularLocation>
</comment>
<evidence type="ECO:0000256" key="1">
    <source>
        <dbReference type="ARBA" id="ARBA00004123"/>
    </source>
</evidence>
<dbReference type="Gramene" id="RZC83229">
    <property type="protein sequence ID" value="RZC83229"/>
    <property type="gene ID" value="C5167_046015"/>
</dbReference>
<reference evidence="16 17" key="1">
    <citation type="journal article" date="2018" name="Science">
        <title>The opium poppy genome and morphinan production.</title>
        <authorList>
            <person name="Guo L."/>
            <person name="Winzer T."/>
            <person name="Yang X."/>
            <person name="Li Y."/>
            <person name="Ning Z."/>
            <person name="He Z."/>
            <person name="Teodor R."/>
            <person name="Lu Y."/>
            <person name="Bowser T.A."/>
            <person name="Graham I.A."/>
            <person name="Ye K."/>
        </authorList>
    </citation>
    <scope>NUCLEOTIDE SEQUENCE [LARGE SCALE GENOMIC DNA]</scope>
    <source>
        <strain evidence="17">cv. HN1</strain>
        <tissue evidence="16">Leaves</tissue>
    </source>
</reference>
<evidence type="ECO:0000313" key="16">
    <source>
        <dbReference type="EMBL" id="RZC83229.1"/>
    </source>
</evidence>
<protein>
    <recommendedName>
        <fullName evidence="15">BZIP domain-containing protein</fullName>
    </recommendedName>
</protein>
<dbReference type="SUPFAM" id="SSF57959">
    <property type="entry name" value="Leucine zipper domain"/>
    <property type="match status" value="1"/>
</dbReference>
<evidence type="ECO:0000256" key="14">
    <source>
        <dbReference type="SAM" id="Phobius"/>
    </source>
</evidence>
<feature type="region of interest" description="Disordered" evidence="13">
    <location>
        <begin position="194"/>
        <end position="239"/>
    </location>
</feature>
<dbReference type="Proteomes" id="UP000316621">
    <property type="component" value="Chromosome 11"/>
</dbReference>
<feature type="compositionally biased region" description="Low complexity" evidence="13">
    <location>
        <begin position="106"/>
        <end position="115"/>
    </location>
</feature>
<evidence type="ECO:0000256" key="7">
    <source>
        <dbReference type="ARBA" id="ARBA00023015"/>
    </source>
</evidence>
<dbReference type="AlphaFoldDB" id="A0A4Y7LG84"/>
<evidence type="ECO:0000256" key="3">
    <source>
        <dbReference type="ARBA" id="ARBA00007163"/>
    </source>
</evidence>
<dbReference type="OrthoDB" id="295274at2759"/>
<feature type="domain" description="BZIP" evidence="15">
    <location>
        <begin position="238"/>
        <end position="298"/>
    </location>
</feature>
<evidence type="ECO:0000256" key="9">
    <source>
        <dbReference type="ARBA" id="ARBA00023136"/>
    </source>
</evidence>
<keyword evidence="12" id="KW-0539">Nucleus</keyword>
<dbReference type="GO" id="GO:0006950">
    <property type="term" value="P:response to stress"/>
    <property type="evidence" value="ECO:0007669"/>
    <property type="project" value="UniProtKB-ARBA"/>
</dbReference>
<name>A0A4Y7LG84_PAPSO</name>
<organism evidence="16 17">
    <name type="scientific">Papaver somniferum</name>
    <name type="common">Opium poppy</name>
    <dbReference type="NCBI Taxonomy" id="3469"/>
    <lineage>
        <taxon>Eukaryota</taxon>
        <taxon>Viridiplantae</taxon>
        <taxon>Streptophyta</taxon>
        <taxon>Embryophyta</taxon>
        <taxon>Tracheophyta</taxon>
        <taxon>Spermatophyta</taxon>
        <taxon>Magnoliopsida</taxon>
        <taxon>Ranunculales</taxon>
        <taxon>Papaveraceae</taxon>
        <taxon>Papaveroideae</taxon>
        <taxon>Papaver</taxon>
    </lineage>
</organism>
<feature type="compositionally biased region" description="Polar residues" evidence="13">
    <location>
        <begin position="505"/>
        <end position="515"/>
    </location>
</feature>
<evidence type="ECO:0000256" key="11">
    <source>
        <dbReference type="ARBA" id="ARBA00023180"/>
    </source>
</evidence>
<keyword evidence="17" id="KW-1185">Reference proteome</keyword>
<dbReference type="Gene3D" id="1.20.5.170">
    <property type="match status" value="1"/>
</dbReference>
<dbReference type="Pfam" id="PF00170">
    <property type="entry name" value="bZIP_1"/>
    <property type="match status" value="1"/>
</dbReference>
<feature type="compositionally biased region" description="Basic and acidic residues" evidence="13">
    <location>
        <begin position="194"/>
        <end position="205"/>
    </location>
</feature>
<evidence type="ECO:0000256" key="6">
    <source>
        <dbReference type="ARBA" id="ARBA00022989"/>
    </source>
</evidence>
<dbReference type="PANTHER" id="PTHR47416:SF3">
    <property type="entry name" value="BZIP TRANSCRIPTION FACTOR 17-RELATED"/>
    <property type="match status" value="1"/>
</dbReference>
<keyword evidence="5" id="KW-0256">Endoplasmic reticulum</keyword>
<dbReference type="InterPro" id="IPR046347">
    <property type="entry name" value="bZIP_sf"/>
</dbReference>
<dbReference type="SMART" id="SM00338">
    <property type="entry name" value="BRLZ"/>
    <property type="match status" value="1"/>
</dbReference>
<keyword evidence="4 14" id="KW-0812">Transmembrane</keyword>
<feature type="region of interest" description="Disordered" evidence="13">
    <location>
        <begin position="98"/>
        <end position="121"/>
    </location>
</feature>
<dbReference type="GO" id="GO:0005789">
    <property type="term" value="C:endoplasmic reticulum membrane"/>
    <property type="evidence" value="ECO:0007669"/>
    <property type="project" value="UniProtKB-SubCell"/>
</dbReference>
<gene>
    <name evidence="16" type="ORF">C5167_046015</name>
</gene>
<evidence type="ECO:0000256" key="2">
    <source>
        <dbReference type="ARBA" id="ARBA00004389"/>
    </source>
</evidence>
<evidence type="ECO:0000259" key="15">
    <source>
        <dbReference type="PROSITE" id="PS50217"/>
    </source>
</evidence>
<evidence type="ECO:0000256" key="5">
    <source>
        <dbReference type="ARBA" id="ARBA00022824"/>
    </source>
</evidence>
<evidence type="ECO:0000256" key="8">
    <source>
        <dbReference type="ARBA" id="ARBA00023125"/>
    </source>
</evidence>
<dbReference type="GO" id="GO:0003677">
    <property type="term" value="F:DNA binding"/>
    <property type="evidence" value="ECO:0007669"/>
    <property type="project" value="UniProtKB-KW"/>
</dbReference>
<keyword evidence="11" id="KW-0325">Glycoprotein</keyword>
<keyword evidence="10" id="KW-0804">Transcription</keyword>
<dbReference type="PANTHER" id="PTHR47416">
    <property type="entry name" value="BASIC-LEUCINE ZIPPER TRANSCRIPTION FACTOR F-RELATED"/>
    <property type="match status" value="1"/>
</dbReference>
<dbReference type="STRING" id="3469.A0A4Y7LG84"/>
<feature type="region of interest" description="Disordered" evidence="13">
    <location>
        <begin position="501"/>
        <end position="522"/>
    </location>
</feature>
<feature type="transmembrane region" description="Helical" evidence="14">
    <location>
        <begin position="372"/>
        <end position="391"/>
    </location>
</feature>
<feature type="compositionally biased region" description="Polar residues" evidence="13">
    <location>
        <begin position="556"/>
        <end position="574"/>
    </location>
</feature>
<proteinExistence type="inferred from homology"/>
<dbReference type="OMA" id="FNHNFGM"/>
<dbReference type="GO" id="GO:0005634">
    <property type="term" value="C:nucleus"/>
    <property type="evidence" value="ECO:0007669"/>
    <property type="project" value="UniProtKB-SubCell"/>
</dbReference>
<evidence type="ECO:0000256" key="13">
    <source>
        <dbReference type="SAM" id="MobiDB-lite"/>
    </source>
</evidence>
<evidence type="ECO:0000313" key="17">
    <source>
        <dbReference type="Proteomes" id="UP000316621"/>
    </source>
</evidence>
<keyword evidence="8" id="KW-0238">DNA-binding</keyword>
<dbReference type="InterPro" id="IPR004827">
    <property type="entry name" value="bZIP"/>
</dbReference>
<evidence type="ECO:0000256" key="4">
    <source>
        <dbReference type="ARBA" id="ARBA00022692"/>
    </source>
</evidence>
<evidence type="ECO:0000256" key="12">
    <source>
        <dbReference type="ARBA" id="ARBA00023242"/>
    </source>
</evidence>
<keyword evidence="9 14" id="KW-0472">Membrane</keyword>
<evidence type="ECO:0000256" key="10">
    <source>
        <dbReference type="ARBA" id="ARBA00023163"/>
    </source>
</evidence>
<keyword evidence="6 14" id="KW-1133">Transmembrane helix</keyword>
<comment type="similarity">
    <text evidence="3">Belongs to the bZIP family.</text>
</comment>
<dbReference type="PROSITE" id="PS50217">
    <property type="entry name" value="BZIP"/>
    <property type="match status" value="1"/>
</dbReference>
<dbReference type="CDD" id="cd14704">
    <property type="entry name" value="bZIP_HY5-like"/>
    <property type="match status" value="1"/>
</dbReference>
<feature type="region of interest" description="Disordered" evidence="13">
    <location>
        <begin position="647"/>
        <end position="666"/>
    </location>
</feature>
<keyword evidence="7" id="KW-0805">Transcription regulation</keyword>
<dbReference type="EMBL" id="CM010725">
    <property type="protein sequence ID" value="RZC83229.1"/>
    <property type="molecule type" value="Genomic_DNA"/>
</dbReference>
<sequence>MANMETLELMQFGSSSSHEEDNNLLNDLSTEFDPFQFPPIDAAYLNDDDLTVPEGLLNELGFDEDDGTFDFNFDDINFPSENGELGFFGSDGSDVLSSTVTGSGNGPNSDDNNNNCGVMNSLSPESGSCDRNYNGGVVSSSQDSGGCGSGVSGFLNSPSPADSGGNSVSSSVLPVVSNPVVVVDVDQKIKLEEAKEGSSKRKNITEDENPTPRNNKVRKSNIASESMKSQYVDVGDDDDKKKARLMRNRESAQLSRQRKKHYIEELEDKVRAMHSTIADLNGRVSYFMAENATLRQQLSGGVCAPPPGMYPPPHMAHMPYPWMPCPPYPMRTQGSQVPLVPIPRLKQQQPVSATKAKKSECKKKNESKTKKVASVSFLGLLFFMFLFGVLVPSVRENKEMGNSGLGFNNGGSANWPRGRVLTVNGNGSEHDVGVGLCGGKSGFREGDMRTMNCKGVKQTERGKENDSGEPLVASLYVPRNDKLVKIDGNLIIHSVLASERAKASKGNTEKSSSYPASKGGETGLAIPGDLVPALVGGKNVERHRSVYRSVAERQRALSSRSTGSYKDSSGKTAADTQLQKWFREGLAGPVLSSGMCTEVFQFDVSKPGSIIPAASIVNVTSVENGTDTSHLSGTRNRRILNRLPASVANGTEKQEEGPSQDDNFQGNNRSMIVSVLVDPREGGDSEGVDGMMRPKSLSRIFVVVLLDSVKYVTYSCVLPLKGSGPHLVTS</sequence>
<dbReference type="FunFam" id="1.20.5.170:FF:000085">
    <property type="entry name" value="bZIP transcription factor 49"/>
    <property type="match status" value="1"/>
</dbReference>